<evidence type="ECO:0000313" key="2">
    <source>
        <dbReference type="Proteomes" id="UP001055072"/>
    </source>
</evidence>
<evidence type="ECO:0000313" key="1">
    <source>
        <dbReference type="EMBL" id="KAI0087769.1"/>
    </source>
</evidence>
<accession>A0ACB8U0L3</accession>
<dbReference type="EMBL" id="MU274916">
    <property type="protein sequence ID" value="KAI0087769.1"/>
    <property type="molecule type" value="Genomic_DNA"/>
</dbReference>
<name>A0ACB8U0L3_9APHY</name>
<gene>
    <name evidence="1" type="ORF">BDY19DRAFT_953089</name>
</gene>
<protein>
    <submittedName>
        <fullName evidence="1">Uncharacterized protein</fullName>
    </submittedName>
</protein>
<sequence length="358" mass="40274">MSFAGPSKALSVHLTKPAFYPGEALEGEVHLQFPAILDDKFKEIHIKLYGSINVTITQKTDKFTNTKTGHSAELAKDKKLIWTRGSYPPPDSHTLKIPFQFALPEPLLPTCKHRTKDNTNKQEIVGEVAYHLEIIGARGALHSARRERTTFKVLPPSARGTQLQDKLTPTWTGDWRTVSRYVNIPVGNGRTSHVQMHFVLPAIEAIPSSVYIPFTLSITSCSPRIRWGDTSEFEFIEPPMKPLDVDFRLERVLRIQPQGLRTPVATATNTILRLGGMGPGQVVQNGGPVAVETSERIWMPELYDPNQGSWMQETKFSSRFRLVCPTTLISEVMRVEVKKTDLSHDYETIVVTEHGVYF</sequence>
<proteinExistence type="predicted"/>
<organism evidence="1 2">
    <name type="scientific">Irpex rosettiformis</name>
    <dbReference type="NCBI Taxonomy" id="378272"/>
    <lineage>
        <taxon>Eukaryota</taxon>
        <taxon>Fungi</taxon>
        <taxon>Dikarya</taxon>
        <taxon>Basidiomycota</taxon>
        <taxon>Agaricomycotina</taxon>
        <taxon>Agaricomycetes</taxon>
        <taxon>Polyporales</taxon>
        <taxon>Irpicaceae</taxon>
        <taxon>Irpex</taxon>
    </lineage>
</organism>
<keyword evidence="2" id="KW-1185">Reference proteome</keyword>
<dbReference type="Proteomes" id="UP001055072">
    <property type="component" value="Unassembled WGS sequence"/>
</dbReference>
<reference evidence="1" key="1">
    <citation type="journal article" date="2021" name="Environ. Microbiol.">
        <title>Gene family expansions and transcriptome signatures uncover fungal adaptations to wood decay.</title>
        <authorList>
            <person name="Hage H."/>
            <person name="Miyauchi S."/>
            <person name="Viragh M."/>
            <person name="Drula E."/>
            <person name="Min B."/>
            <person name="Chaduli D."/>
            <person name="Navarro D."/>
            <person name="Favel A."/>
            <person name="Norest M."/>
            <person name="Lesage-Meessen L."/>
            <person name="Balint B."/>
            <person name="Merenyi Z."/>
            <person name="de Eugenio L."/>
            <person name="Morin E."/>
            <person name="Martinez A.T."/>
            <person name="Baldrian P."/>
            <person name="Stursova M."/>
            <person name="Martinez M.J."/>
            <person name="Novotny C."/>
            <person name="Magnuson J.K."/>
            <person name="Spatafora J.W."/>
            <person name="Maurice S."/>
            <person name="Pangilinan J."/>
            <person name="Andreopoulos W."/>
            <person name="LaButti K."/>
            <person name="Hundley H."/>
            <person name="Na H."/>
            <person name="Kuo A."/>
            <person name="Barry K."/>
            <person name="Lipzen A."/>
            <person name="Henrissat B."/>
            <person name="Riley R."/>
            <person name="Ahrendt S."/>
            <person name="Nagy L.G."/>
            <person name="Grigoriev I.V."/>
            <person name="Martin F."/>
            <person name="Rosso M.N."/>
        </authorList>
    </citation>
    <scope>NUCLEOTIDE SEQUENCE</scope>
    <source>
        <strain evidence="1">CBS 384.51</strain>
    </source>
</reference>
<comment type="caution">
    <text evidence="1">The sequence shown here is derived from an EMBL/GenBank/DDBJ whole genome shotgun (WGS) entry which is preliminary data.</text>
</comment>